<sequence length="357" mass="39097">ILVVSMSGRPPVRNSPSVTTSAELVDDIPVPPPKVPPPRAPPPPPPSAFFPAPPAVSPHPSAEPLPPPARPSAEPLPPPARPSAEALPNPTRPSAEPVPVPARPDLIPHSVPSPFAPKVHAAPPPVARKAHPTKSDSISAGIRRIVEAEMREERREKGENSERSQTGHESAVLLKETGEKGESPVELKQEVVNESQNEQKPAEDPLKEGIPSEKSVGRKRLEEVIQERKRSIGRMKSKKSEKVSKKKKTPVAKTPVDSTKESTEDPPPFEKKSTSVRNALTMNIPKKPTDPRQCVHPRYLSLYDEMIEEEKKEHDRELRKKYTIRFLLIGGCIGSFFIGATIALAVLHFSGDKKCRN</sequence>
<organism evidence="3 4">
    <name type="scientific">Pristionchus fissidentatus</name>
    <dbReference type="NCBI Taxonomy" id="1538716"/>
    <lineage>
        <taxon>Eukaryota</taxon>
        <taxon>Metazoa</taxon>
        <taxon>Ecdysozoa</taxon>
        <taxon>Nematoda</taxon>
        <taxon>Chromadorea</taxon>
        <taxon>Rhabditida</taxon>
        <taxon>Rhabditina</taxon>
        <taxon>Diplogasteromorpha</taxon>
        <taxon>Diplogasteroidea</taxon>
        <taxon>Neodiplogasteridae</taxon>
        <taxon>Pristionchus</taxon>
    </lineage>
</organism>
<evidence type="ECO:0000256" key="2">
    <source>
        <dbReference type="SAM" id="Phobius"/>
    </source>
</evidence>
<feature type="compositionally biased region" description="Basic and acidic residues" evidence="1">
    <location>
        <begin position="144"/>
        <end position="166"/>
    </location>
</feature>
<proteinExistence type="predicted"/>
<feature type="transmembrane region" description="Helical" evidence="2">
    <location>
        <begin position="326"/>
        <end position="349"/>
    </location>
</feature>
<keyword evidence="2" id="KW-0812">Transmembrane</keyword>
<feature type="compositionally biased region" description="Basic and acidic residues" evidence="1">
    <location>
        <begin position="200"/>
        <end position="230"/>
    </location>
</feature>
<protein>
    <submittedName>
        <fullName evidence="3">Uncharacterized protein</fullName>
    </submittedName>
</protein>
<accession>A0AAV5USY8</accession>
<dbReference type="Proteomes" id="UP001432322">
    <property type="component" value="Unassembled WGS sequence"/>
</dbReference>
<feature type="compositionally biased region" description="Basic and acidic residues" evidence="1">
    <location>
        <begin position="258"/>
        <end position="273"/>
    </location>
</feature>
<dbReference type="PRINTS" id="PR01217">
    <property type="entry name" value="PRICHEXTENSN"/>
</dbReference>
<name>A0AAV5USY8_9BILA</name>
<reference evidence="3" key="1">
    <citation type="submission" date="2023-10" db="EMBL/GenBank/DDBJ databases">
        <title>Genome assembly of Pristionchus species.</title>
        <authorList>
            <person name="Yoshida K."/>
            <person name="Sommer R.J."/>
        </authorList>
    </citation>
    <scope>NUCLEOTIDE SEQUENCE</scope>
    <source>
        <strain evidence="3">RS5133</strain>
    </source>
</reference>
<dbReference type="EMBL" id="BTSY01000001">
    <property type="protein sequence ID" value="GMT10291.1"/>
    <property type="molecule type" value="Genomic_DNA"/>
</dbReference>
<feature type="region of interest" description="Disordered" evidence="1">
    <location>
        <begin position="1"/>
        <end position="273"/>
    </location>
</feature>
<feature type="non-terminal residue" evidence="3">
    <location>
        <position position="1"/>
    </location>
</feature>
<evidence type="ECO:0000256" key="1">
    <source>
        <dbReference type="SAM" id="MobiDB-lite"/>
    </source>
</evidence>
<dbReference type="AlphaFoldDB" id="A0AAV5USY8"/>
<keyword evidence="4" id="KW-1185">Reference proteome</keyword>
<keyword evidence="2" id="KW-1133">Transmembrane helix</keyword>
<keyword evidence="2" id="KW-0472">Membrane</keyword>
<evidence type="ECO:0000313" key="4">
    <source>
        <dbReference type="Proteomes" id="UP001432322"/>
    </source>
</evidence>
<feature type="compositionally biased region" description="Basic and acidic residues" evidence="1">
    <location>
        <begin position="176"/>
        <end position="191"/>
    </location>
</feature>
<comment type="caution">
    <text evidence="3">The sequence shown here is derived from an EMBL/GenBank/DDBJ whole genome shotgun (WGS) entry which is preliminary data.</text>
</comment>
<feature type="compositionally biased region" description="Pro residues" evidence="1">
    <location>
        <begin position="29"/>
        <end position="81"/>
    </location>
</feature>
<gene>
    <name evidence="3" type="ORF">PFISCL1PPCAC_1588</name>
</gene>
<evidence type="ECO:0000313" key="3">
    <source>
        <dbReference type="EMBL" id="GMT10291.1"/>
    </source>
</evidence>